<feature type="domain" description="MacB-like periplasmic core" evidence="8">
    <location>
        <begin position="463"/>
        <end position="574"/>
    </location>
</feature>
<dbReference type="Pfam" id="PF02687">
    <property type="entry name" value="FtsX"/>
    <property type="match status" value="2"/>
</dbReference>
<dbReference type="RefSeq" id="WP_212213344.1">
    <property type="nucleotide sequence ID" value="NZ_JAGUCO010000001.1"/>
</dbReference>
<gene>
    <name evidence="9" type="ORF">KEM10_03085</name>
</gene>
<dbReference type="InterPro" id="IPR050250">
    <property type="entry name" value="Macrolide_Exporter_MacB"/>
</dbReference>
<evidence type="ECO:0000256" key="6">
    <source>
        <dbReference type="SAM" id="Phobius"/>
    </source>
</evidence>
<evidence type="ECO:0000256" key="5">
    <source>
        <dbReference type="ARBA" id="ARBA00023136"/>
    </source>
</evidence>
<feature type="transmembrane region" description="Helical" evidence="6">
    <location>
        <begin position="701"/>
        <end position="719"/>
    </location>
</feature>
<keyword evidence="3 6" id="KW-0812">Transmembrane</keyword>
<dbReference type="EMBL" id="JAGUCO010000001">
    <property type="protein sequence ID" value="MBS2097246.1"/>
    <property type="molecule type" value="Genomic_DNA"/>
</dbReference>
<feature type="transmembrane region" description="Helical" evidence="6">
    <location>
        <begin position="271"/>
        <end position="290"/>
    </location>
</feature>
<keyword evidence="4 6" id="KW-1133">Transmembrane helix</keyword>
<evidence type="ECO:0000259" key="8">
    <source>
        <dbReference type="Pfam" id="PF12704"/>
    </source>
</evidence>
<dbReference type="Proteomes" id="UP000708576">
    <property type="component" value="Unassembled WGS sequence"/>
</dbReference>
<dbReference type="Pfam" id="PF12704">
    <property type="entry name" value="MacB_PCD"/>
    <property type="match status" value="2"/>
</dbReference>
<keyword evidence="5 6" id="KW-0472">Membrane</keyword>
<feature type="transmembrane region" description="Helical" evidence="6">
    <location>
        <begin position="649"/>
        <end position="673"/>
    </location>
</feature>
<feature type="transmembrane region" description="Helical" evidence="6">
    <location>
        <begin position="21"/>
        <end position="43"/>
    </location>
</feature>
<name>A0ABS5JRY9_9BACT</name>
<sequence length="772" mass="87173">MKRQYILCAFRSIKRNKIPSFINIVGLAIGLSTALFALLFSYYEFTYERGHDKYEQIAKVITFGNFGAFSELPSSFPQTAIDLPANFPEITDGVCSFQLPSIFFKDNVPLTESNIVLAQERFMEIFTYQFISGQIYSDDDESLCLSESMAKKYFGKNNAVGKLLKANLNGHEVMLTVAGVFKDLPGNTHLKTDAIVSWNLAKQVLNNPEGYLTTDYDIYCLVTPHTDIKKLNKKIATNFKFPSKIEDCTVALMPITDFHLNSVFENNKANLYILFIGGLLSLMLSILNYVSQSSIMYTTRIKEVGIRLSNGAKAKDIFSQFMTDTAVVTLLGFGLALVIVYQGLPYFNSMMDTDLTLLFNSTVMGLIAVLFIITVFLAGFYPSMLMSRFKPVLLLRSSFGDTTGKSRIRNVMSTSQFVVAILLIQLMIVSHKQAGYLDRDEVVGFNADNVISINGHNWGDLNKIKSEVLLNTAIESVTWSQNMPAMQASFTSNWKMEDNTQMTNMFVCEADFLNLFHIRMNKGRFFLSDRETDKDNSIVINELMASNMGWDEPLGKQLMVWDKMYTVIGVVSNYMAAPPIFEDTPLIIRRAGNKANRLIFRINPGKKKEAYEHITHVLREANPNYPINLKSYEDSTSQGAKSFYRTVTLINIFVLIVILNAFLSLFGLSYFIAERNKKQIGINKIFGASVATIYWKLSKNLMLRFAIAFIIVTPISYFISNQYLTTFSYQIPITADIYIISGCLVLMMLLVSTGFKIITAANRNPVDALRYE</sequence>
<proteinExistence type="predicted"/>
<dbReference type="InterPro" id="IPR003838">
    <property type="entry name" value="ABC3_permease_C"/>
</dbReference>
<evidence type="ECO:0000313" key="9">
    <source>
        <dbReference type="EMBL" id="MBS2097246.1"/>
    </source>
</evidence>
<evidence type="ECO:0000256" key="2">
    <source>
        <dbReference type="ARBA" id="ARBA00022475"/>
    </source>
</evidence>
<feature type="transmembrane region" description="Helical" evidence="6">
    <location>
        <begin position="408"/>
        <end position="428"/>
    </location>
</feature>
<dbReference type="PANTHER" id="PTHR30572:SF18">
    <property type="entry name" value="ABC-TYPE MACROLIDE FAMILY EXPORT SYSTEM PERMEASE COMPONENT 2"/>
    <property type="match status" value="1"/>
</dbReference>
<feature type="transmembrane region" description="Helical" evidence="6">
    <location>
        <begin position="364"/>
        <end position="387"/>
    </location>
</feature>
<feature type="domain" description="MacB-like periplasmic core" evidence="8">
    <location>
        <begin position="20"/>
        <end position="236"/>
    </location>
</feature>
<feature type="transmembrane region" description="Helical" evidence="6">
    <location>
        <begin position="325"/>
        <end position="344"/>
    </location>
</feature>
<accession>A0ABS5JRY9</accession>
<dbReference type="PANTHER" id="PTHR30572">
    <property type="entry name" value="MEMBRANE COMPONENT OF TRANSPORTER-RELATED"/>
    <property type="match status" value="1"/>
</dbReference>
<comment type="caution">
    <text evidence="9">The sequence shown here is derived from an EMBL/GenBank/DDBJ whole genome shotgun (WGS) entry which is preliminary data.</text>
</comment>
<feature type="transmembrane region" description="Helical" evidence="6">
    <location>
        <begin position="731"/>
        <end position="751"/>
    </location>
</feature>
<organism evidence="9 10">
    <name type="scientific">Carboxylicivirga linearis</name>
    <dbReference type="NCBI Taxonomy" id="1628157"/>
    <lineage>
        <taxon>Bacteria</taxon>
        <taxon>Pseudomonadati</taxon>
        <taxon>Bacteroidota</taxon>
        <taxon>Bacteroidia</taxon>
        <taxon>Marinilabiliales</taxon>
        <taxon>Marinilabiliaceae</taxon>
        <taxon>Carboxylicivirga</taxon>
    </lineage>
</organism>
<feature type="domain" description="ABC3 transporter permease C-terminal" evidence="7">
    <location>
        <begin position="277"/>
        <end position="390"/>
    </location>
</feature>
<evidence type="ECO:0000256" key="3">
    <source>
        <dbReference type="ARBA" id="ARBA00022692"/>
    </source>
</evidence>
<dbReference type="InterPro" id="IPR025857">
    <property type="entry name" value="MacB_PCD"/>
</dbReference>
<evidence type="ECO:0000259" key="7">
    <source>
        <dbReference type="Pfam" id="PF02687"/>
    </source>
</evidence>
<protein>
    <submittedName>
        <fullName evidence="9">ABC transporter permease</fullName>
    </submittedName>
</protein>
<reference evidence="9 10" key="1">
    <citation type="journal article" date="2015" name="Int. J. Syst. Evol. Microbiol.">
        <title>Carboxylicivirga linearis sp. nov., isolated from a sea cucumber culture pond.</title>
        <authorList>
            <person name="Wang F.Q."/>
            <person name="Zhou Y.X."/>
            <person name="Lin X.Z."/>
            <person name="Chen G.J."/>
            <person name="Du Z.J."/>
        </authorList>
    </citation>
    <scope>NUCLEOTIDE SEQUENCE [LARGE SCALE GENOMIC DNA]</scope>
    <source>
        <strain evidence="9 10">FB218</strain>
    </source>
</reference>
<comment type="subcellular location">
    <subcellularLocation>
        <location evidence="1">Cell membrane</location>
        <topology evidence="1">Multi-pass membrane protein</topology>
    </subcellularLocation>
</comment>
<keyword evidence="2" id="KW-1003">Cell membrane</keyword>
<feature type="domain" description="ABC3 transporter permease C-terminal" evidence="7">
    <location>
        <begin position="651"/>
        <end position="752"/>
    </location>
</feature>
<evidence type="ECO:0000256" key="1">
    <source>
        <dbReference type="ARBA" id="ARBA00004651"/>
    </source>
</evidence>
<evidence type="ECO:0000313" key="10">
    <source>
        <dbReference type="Proteomes" id="UP000708576"/>
    </source>
</evidence>
<evidence type="ECO:0000256" key="4">
    <source>
        <dbReference type="ARBA" id="ARBA00022989"/>
    </source>
</evidence>
<keyword evidence="10" id="KW-1185">Reference proteome</keyword>